<reference evidence="1" key="1">
    <citation type="submission" date="2021-01" db="EMBL/GenBank/DDBJ databases">
        <authorList>
            <consortium name="Genoscope - CEA"/>
            <person name="William W."/>
        </authorList>
    </citation>
    <scope>NUCLEOTIDE SEQUENCE</scope>
</reference>
<sequence length="116" mass="13263">MGTCQFLAQNIDKQKSQSDIGTAFQPYIVQLKLTPLVGNITGDDDKMDDLYFDIEKQISIYQEKVQVDNQCSQLQLSSKLQITHDPSSQSFDQSQQILKSPKKNKNLNAKFKEMIF</sequence>
<evidence type="ECO:0000313" key="2">
    <source>
        <dbReference type="Proteomes" id="UP000688137"/>
    </source>
</evidence>
<keyword evidence="2" id="KW-1185">Reference proteome</keyword>
<accession>A0A8S1PY72</accession>
<name>A0A8S1PY72_PARPR</name>
<gene>
    <name evidence="1" type="ORF">PPRIM_AZ9-3.1.T1360037</name>
</gene>
<dbReference type="Proteomes" id="UP000688137">
    <property type="component" value="Unassembled WGS sequence"/>
</dbReference>
<organism evidence="1 2">
    <name type="scientific">Paramecium primaurelia</name>
    <dbReference type="NCBI Taxonomy" id="5886"/>
    <lineage>
        <taxon>Eukaryota</taxon>
        <taxon>Sar</taxon>
        <taxon>Alveolata</taxon>
        <taxon>Ciliophora</taxon>
        <taxon>Intramacronucleata</taxon>
        <taxon>Oligohymenophorea</taxon>
        <taxon>Peniculida</taxon>
        <taxon>Parameciidae</taxon>
        <taxon>Paramecium</taxon>
    </lineage>
</organism>
<proteinExistence type="predicted"/>
<dbReference type="AlphaFoldDB" id="A0A8S1PY72"/>
<dbReference type="EMBL" id="CAJJDM010000139">
    <property type="protein sequence ID" value="CAD8108155.1"/>
    <property type="molecule type" value="Genomic_DNA"/>
</dbReference>
<dbReference type="OMA" id="QITHDPS"/>
<protein>
    <submittedName>
        <fullName evidence="1">Uncharacterized protein</fullName>
    </submittedName>
</protein>
<comment type="caution">
    <text evidence="1">The sequence shown here is derived from an EMBL/GenBank/DDBJ whole genome shotgun (WGS) entry which is preliminary data.</text>
</comment>
<evidence type="ECO:0000313" key="1">
    <source>
        <dbReference type="EMBL" id="CAD8108155.1"/>
    </source>
</evidence>